<dbReference type="EMBL" id="JAGSXH010000027">
    <property type="protein sequence ID" value="MBS2963438.1"/>
    <property type="molecule type" value="Genomic_DNA"/>
</dbReference>
<dbReference type="GO" id="GO:0015074">
    <property type="term" value="P:DNA integration"/>
    <property type="evidence" value="ECO:0007669"/>
    <property type="project" value="InterPro"/>
</dbReference>
<dbReference type="RefSeq" id="WP_211467149.1">
    <property type="nucleotide sequence ID" value="NZ_JAGSXH010000027.1"/>
</dbReference>
<dbReference type="InterPro" id="IPR036397">
    <property type="entry name" value="RNaseH_sf"/>
</dbReference>
<dbReference type="Proteomes" id="UP000677913">
    <property type="component" value="Unassembled WGS sequence"/>
</dbReference>
<dbReference type="AlphaFoldDB" id="A0A8J7WLE4"/>
<dbReference type="InterPro" id="IPR001584">
    <property type="entry name" value="Integrase_cat-core"/>
</dbReference>
<evidence type="ECO:0000259" key="2">
    <source>
        <dbReference type="PROSITE" id="PS50994"/>
    </source>
</evidence>
<proteinExistence type="predicted"/>
<sequence>MTGGSVTVMVGSTVLLDGDAARVVEFDGRSVTVQLARGRYRSVALAQFAARVRSLDPAVGAGVDPGLVLAGCSAEELARVREIAGHVREVLTGFASGHSGEAAPGEPRPAYAPGVSLTARYAAKAAELSVTARTVERWAGLYRECGEAGLVDERVRRGRGSNVDPRWEAAVRAEFAAGVAASTPTRGALLTRVTSRLEREYGTGVVPIPSRATAYRRLAELAKGTNAVAGSAKDRRSIAQRPGGAYGRLRATRPGEYVVLDTQDLDVYAMEPVTCRWVKAQLTVAQDLFDRRIVGLRVTPVSTKAVDVAGVLFEAVSGDPGRRTGLAVVGAVPDRLVFTEAEAPDASVWCPPATLVVDHGKAFLSAHVIGVCARLGISIQPANPYKPTDKPTVERFFKTLREGLIQHLPAYKGPDVHSRGEAVQEQAFLFLHELEDVVRDWIATVYHCGKHDGLVVADWPGLALSPNEMFEVGLAKAGRLRLPADPDLVFEFLPVYWRTVQHYGVEVAGLRYNGAALNGYRNAASPYGGAAGGRWPIRRNEDDVRFAYFRDPDDGRWHRLEWEHAALLGSAFSAEAARYARGLAAREDRFADPVEALAAVLERWSVGQVEGRRERRMAARLAAERAALPGLEAARDQEDAPEPAIDSERAPLPLACGDDDVEDEVVDDVAGFYADALEVLE</sequence>
<name>A0A8J7WLE4_9ACTN</name>
<dbReference type="SUPFAM" id="SSF53098">
    <property type="entry name" value="Ribonuclease H-like"/>
    <property type="match status" value="1"/>
</dbReference>
<organism evidence="3 4">
    <name type="scientific">Actinocrinis puniceicyclus</name>
    <dbReference type="NCBI Taxonomy" id="977794"/>
    <lineage>
        <taxon>Bacteria</taxon>
        <taxon>Bacillati</taxon>
        <taxon>Actinomycetota</taxon>
        <taxon>Actinomycetes</taxon>
        <taxon>Catenulisporales</taxon>
        <taxon>Actinospicaceae</taxon>
        <taxon>Actinocrinis</taxon>
    </lineage>
</organism>
<reference evidence="3" key="1">
    <citation type="submission" date="2021-04" db="EMBL/GenBank/DDBJ databases">
        <title>Genome based classification of Actinospica acidithermotolerans sp. nov., an actinobacterium isolated from an Indonesian hot spring.</title>
        <authorList>
            <person name="Kusuma A.B."/>
            <person name="Putra K.E."/>
            <person name="Nafisah S."/>
            <person name="Loh J."/>
            <person name="Nouioui I."/>
            <person name="Goodfellow M."/>
        </authorList>
    </citation>
    <scope>NUCLEOTIDE SEQUENCE</scope>
    <source>
        <strain evidence="3">DSM 45618</strain>
    </source>
</reference>
<comment type="caution">
    <text evidence="3">The sequence shown here is derived from an EMBL/GenBank/DDBJ whole genome shotgun (WGS) entry which is preliminary data.</text>
</comment>
<protein>
    <submittedName>
        <fullName evidence="3">Transposase</fullName>
    </submittedName>
</protein>
<evidence type="ECO:0000313" key="3">
    <source>
        <dbReference type="EMBL" id="MBS2963438.1"/>
    </source>
</evidence>
<feature type="domain" description="Integrase catalytic" evidence="2">
    <location>
        <begin position="250"/>
        <end position="474"/>
    </location>
</feature>
<dbReference type="GO" id="GO:0003676">
    <property type="term" value="F:nucleic acid binding"/>
    <property type="evidence" value="ECO:0007669"/>
    <property type="project" value="InterPro"/>
</dbReference>
<dbReference type="PROSITE" id="PS50994">
    <property type="entry name" value="INTEGRASE"/>
    <property type="match status" value="1"/>
</dbReference>
<dbReference type="InterPro" id="IPR012337">
    <property type="entry name" value="RNaseH-like_sf"/>
</dbReference>
<keyword evidence="4" id="KW-1185">Reference proteome</keyword>
<feature type="region of interest" description="Disordered" evidence="1">
    <location>
        <begin position="630"/>
        <end position="658"/>
    </location>
</feature>
<dbReference type="Gene3D" id="3.30.420.10">
    <property type="entry name" value="Ribonuclease H-like superfamily/Ribonuclease H"/>
    <property type="match status" value="1"/>
</dbReference>
<evidence type="ECO:0000313" key="4">
    <source>
        <dbReference type="Proteomes" id="UP000677913"/>
    </source>
</evidence>
<gene>
    <name evidence="3" type="ORF">KGA66_10300</name>
</gene>
<evidence type="ECO:0000256" key="1">
    <source>
        <dbReference type="SAM" id="MobiDB-lite"/>
    </source>
</evidence>
<accession>A0A8J7WLE4</accession>